<name>A0A9D4SFU4_DERFA</name>
<dbReference type="Gene3D" id="1.10.10.10">
    <property type="entry name" value="Winged helix-like DNA-binding domain superfamily/Winged helix DNA-binding domain"/>
    <property type="match status" value="1"/>
</dbReference>
<feature type="domain" description="HSF-type DNA-binding" evidence="5">
    <location>
        <begin position="290"/>
        <end position="374"/>
    </location>
</feature>
<accession>A0A9D4SFU4</accession>
<keyword evidence="3" id="KW-0238">DNA-binding</keyword>
<dbReference type="GO" id="GO:0003700">
    <property type="term" value="F:DNA-binding transcription factor activity"/>
    <property type="evidence" value="ECO:0007669"/>
    <property type="project" value="InterPro"/>
</dbReference>
<keyword evidence="4" id="KW-0539">Nucleus</keyword>
<dbReference type="InterPro" id="IPR036388">
    <property type="entry name" value="WH-like_DNA-bd_sf"/>
</dbReference>
<dbReference type="InterPro" id="IPR036390">
    <property type="entry name" value="WH_DNA-bd_sf"/>
</dbReference>
<dbReference type="AlphaFoldDB" id="A0A9D4SFU4"/>
<dbReference type="Pfam" id="PF00447">
    <property type="entry name" value="HSF_DNA-bind"/>
    <property type="match status" value="1"/>
</dbReference>
<dbReference type="SUPFAM" id="SSF46785">
    <property type="entry name" value="Winged helix' DNA-binding domain"/>
    <property type="match status" value="1"/>
</dbReference>
<dbReference type="GO" id="GO:0005634">
    <property type="term" value="C:nucleus"/>
    <property type="evidence" value="ECO:0007669"/>
    <property type="project" value="UniProtKB-SubCell"/>
</dbReference>
<organism evidence="6">
    <name type="scientific">Dermatophagoides farinae</name>
    <name type="common">American house dust mite</name>
    <dbReference type="NCBI Taxonomy" id="6954"/>
    <lineage>
        <taxon>Eukaryota</taxon>
        <taxon>Metazoa</taxon>
        <taxon>Ecdysozoa</taxon>
        <taxon>Arthropoda</taxon>
        <taxon>Chelicerata</taxon>
        <taxon>Arachnida</taxon>
        <taxon>Acari</taxon>
        <taxon>Acariformes</taxon>
        <taxon>Sarcoptiformes</taxon>
        <taxon>Astigmata</taxon>
        <taxon>Psoroptidia</taxon>
        <taxon>Analgoidea</taxon>
        <taxon>Pyroglyphidae</taxon>
        <taxon>Dermatophagoidinae</taxon>
        <taxon>Dermatophagoides</taxon>
    </lineage>
</organism>
<evidence type="ECO:0000256" key="3">
    <source>
        <dbReference type="ARBA" id="ARBA00023125"/>
    </source>
</evidence>
<comment type="similarity">
    <text evidence="2">Belongs to the HSF family.</text>
</comment>
<dbReference type="OrthoDB" id="6418155at2759"/>
<evidence type="ECO:0000256" key="2">
    <source>
        <dbReference type="ARBA" id="ARBA00006403"/>
    </source>
</evidence>
<evidence type="ECO:0000259" key="5">
    <source>
        <dbReference type="Pfam" id="PF00447"/>
    </source>
</evidence>
<proteinExistence type="inferred from homology"/>
<comment type="subcellular location">
    <subcellularLocation>
        <location evidence="1">Nucleus</location>
    </subcellularLocation>
</comment>
<dbReference type="GO" id="GO:0043565">
    <property type="term" value="F:sequence-specific DNA binding"/>
    <property type="evidence" value="ECO:0007669"/>
    <property type="project" value="InterPro"/>
</dbReference>
<reference evidence="6" key="1">
    <citation type="submission" date="2020-06" db="EMBL/GenBank/DDBJ databases">
        <authorList>
            <person name="Ji K."/>
            <person name="Li J."/>
        </authorList>
    </citation>
    <scope>NUCLEOTIDE SEQUENCE</scope>
    <source>
        <strain evidence="6">JKM2019</strain>
        <tissue evidence="6">Whole body</tissue>
    </source>
</reference>
<evidence type="ECO:0000256" key="1">
    <source>
        <dbReference type="ARBA" id="ARBA00004123"/>
    </source>
</evidence>
<sequence length="389" mass="45860">MTNITDFADCDFLLPIDNDRIYLKDYRSYWTLEPVMSSMCWPSNGEQPPFFSISSISPNFFDRRQSQIITDYDGCNSEMLNADKYLLYQNPEPMISMNDGDVLNIENVKKEYLFDSCDDANHSNYKWELDDFEEKFSTQTLNSVFYSNFDDDGNVHNLITDDQQLFIATIPDHNNGCQMAVLHQQQNVQSPVMIKRESSPMFEAEVNDEPMITKRELETISPQPLQNDYDDDHEMVKLSEIADEHIKIKPRKAHGRKSKSMTVLSNNIIDDQQNPESLKPLLAKQKSLLFPLKLWNLTNSSLFKAINWSKNGREIRINIKKLTPFLTQITRSNKFESFLRQLHLYGFRKMDNFNLKKRKFDRNIVRYFRRGFNRFVRNADEIDKIFLRK</sequence>
<dbReference type="EMBL" id="SDOV01000006">
    <property type="protein sequence ID" value="KAH7640118.1"/>
    <property type="molecule type" value="Genomic_DNA"/>
</dbReference>
<gene>
    <name evidence="6" type="ORF">HUG17_10598</name>
</gene>
<evidence type="ECO:0000313" key="6">
    <source>
        <dbReference type="EMBL" id="KAH7640118.1"/>
    </source>
</evidence>
<dbReference type="Proteomes" id="UP000828236">
    <property type="component" value="Unassembled WGS sequence"/>
</dbReference>
<evidence type="ECO:0000256" key="4">
    <source>
        <dbReference type="ARBA" id="ARBA00023242"/>
    </source>
</evidence>
<protein>
    <recommendedName>
        <fullName evidence="5">HSF-type DNA-binding domain-containing protein</fullName>
    </recommendedName>
</protein>
<reference evidence="6" key="2">
    <citation type="journal article" date="2021" name="World Allergy Organ. J.">
        <title>Chromosome-level assembly of Dermatophagoides farinae genome and transcriptome reveals two novel allergens Der f 37 and Der f 39.</title>
        <authorList>
            <person name="Chen J."/>
            <person name="Cai Z."/>
            <person name="Fan D."/>
            <person name="Hu J."/>
            <person name="Hou Y."/>
            <person name="He Y."/>
            <person name="Zhang Z."/>
            <person name="Zhao Z."/>
            <person name="Gao P."/>
            <person name="Hu W."/>
            <person name="Sun J."/>
            <person name="Li J."/>
            <person name="Ji K."/>
        </authorList>
    </citation>
    <scope>NUCLEOTIDE SEQUENCE</scope>
    <source>
        <strain evidence="6">JKM2019</strain>
    </source>
</reference>
<comment type="caution">
    <text evidence="6">The sequence shown here is derived from an EMBL/GenBank/DDBJ whole genome shotgun (WGS) entry which is preliminary data.</text>
</comment>
<dbReference type="InterPro" id="IPR000232">
    <property type="entry name" value="HSF_DNA-bd"/>
</dbReference>